<dbReference type="EMBL" id="BARW01025774">
    <property type="protein sequence ID" value="GAJ12264.1"/>
    <property type="molecule type" value="Genomic_DNA"/>
</dbReference>
<name>X1U436_9ZZZZ</name>
<reference evidence="1" key="1">
    <citation type="journal article" date="2014" name="Front. Microbiol.">
        <title>High frequency of phylogenetically diverse reductive dehalogenase-homologous genes in deep subseafloor sedimentary metagenomes.</title>
        <authorList>
            <person name="Kawai M."/>
            <person name="Futagami T."/>
            <person name="Toyoda A."/>
            <person name="Takaki Y."/>
            <person name="Nishi S."/>
            <person name="Hori S."/>
            <person name="Arai W."/>
            <person name="Tsubouchi T."/>
            <person name="Morono Y."/>
            <person name="Uchiyama I."/>
            <person name="Ito T."/>
            <person name="Fujiyama A."/>
            <person name="Inagaki F."/>
            <person name="Takami H."/>
        </authorList>
    </citation>
    <scope>NUCLEOTIDE SEQUENCE</scope>
    <source>
        <strain evidence="1">Expedition CK06-06</strain>
    </source>
</reference>
<protein>
    <submittedName>
        <fullName evidence="1">Uncharacterized protein</fullName>
    </submittedName>
</protein>
<proteinExistence type="predicted"/>
<comment type="caution">
    <text evidence="1">The sequence shown here is derived from an EMBL/GenBank/DDBJ whole genome shotgun (WGS) entry which is preliminary data.</text>
</comment>
<dbReference type="AlphaFoldDB" id="X1U436"/>
<evidence type="ECO:0000313" key="1">
    <source>
        <dbReference type="EMBL" id="GAJ12264.1"/>
    </source>
</evidence>
<accession>X1U436</accession>
<sequence length="84" mass="9354">MEFGGVKNQRSEKTIANIPPMELTMRSKSIGLRILLILLFIDCLEEARYTRNALDTTNKVVEAMSIAWTNPEGSAISFIVLANP</sequence>
<organism evidence="1">
    <name type="scientific">marine sediment metagenome</name>
    <dbReference type="NCBI Taxonomy" id="412755"/>
    <lineage>
        <taxon>unclassified sequences</taxon>
        <taxon>metagenomes</taxon>
        <taxon>ecological metagenomes</taxon>
    </lineage>
</organism>
<gene>
    <name evidence="1" type="ORF">S12H4_42165</name>
</gene>